<dbReference type="AlphaFoldDB" id="A0A139HIH2"/>
<evidence type="ECO:0000256" key="1">
    <source>
        <dbReference type="ARBA" id="ARBA00022801"/>
    </source>
</evidence>
<evidence type="ECO:0000313" key="4">
    <source>
        <dbReference type="Proteomes" id="UP000070133"/>
    </source>
</evidence>
<dbReference type="InterPro" id="IPR050593">
    <property type="entry name" value="LovG"/>
</dbReference>
<accession>A0A139HIH2</accession>
<dbReference type="Pfam" id="PF03959">
    <property type="entry name" value="FSH1"/>
    <property type="match status" value="1"/>
</dbReference>
<dbReference type="PANTHER" id="PTHR48070:SF4">
    <property type="entry name" value="ESTERASE ALNB"/>
    <property type="match status" value="1"/>
</dbReference>
<organism evidence="3 4">
    <name type="scientific">Pseudocercospora eumusae</name>
    <dbReference type="NCBI Taxonomy" id="321146"/>
    <lineage>
        <taxon>Eukaryota</taxon>
        <taxon>Fungi</taxon>
        <taxon>Dikarya</taxon>
        <taxon>Ascomycota</taxon>
        <taxon>Pezizomycotina</taxon>
        <taxon>Dothideomycetes</taxon>
        <taxon>Dothideomycetidae</taxon>
        <taxon>Mycosphaerellales</taxon>
        <taxon>Mycosphaerellaceae</taxon>
        <taxon>Pseudocercospora</taxon>
    </lineage>
</organism>
<dbReference type="GO" id="GO:0019748">
    <property type="term" value="P:secondary metabolic process"/>
    <property type="evidence" value="ECO:0007669"/>
    <property type="project" value="TreeGrafter"/>
</dbReference>
<name>A0A139HIH2_9PEZI</name>
<sequence>MRILVCHGYGMSSEILEQMMSSVITAIGRHHEWVFVDGEVTVNRSAMAEFIPGRHLSYWDAWGAEGLKAAFELMEDTIAEKGPFDGVYGYSQGGAFVLGYLLQSLIDHPEKPLPFKFAAFQGTAAALSSDPEYNSAEIMSALEKLSEKEKKELHDGFISRQGHKDPRTFDAVKEGRIQGRDKEIFVALIDMVQSSLGARNFFGIDESDGTNAIDPDSYGLADFPRFFNPVYTKQRIPIPTVHIRGHFDDPAATRLAEIAQELCDPSKVQLVKYNGVHELPTKEPDVTNIAKAIEKAYGMGQLLSVAV</sequence>
<dbReference type="PANTHER" id="PTHR48070">
    <property type="entry name" value="ESTERASE OVCA2"/>
    <property type="match status" value="1"/>
</dbReference>
<reference evidence="3 4" key="1">
    <citation type="submission" date="2015-07" db="EMBL/GenBank/DDBJ databases">
        <title>Comparative genomics of the Sigatoka disease complex on banana suggests a link between parallel evolutionary changes in Pseudocercospora fijiensis and Pseudocercospora eumusae and increased virulence on the banana host.</title>
        <authorList>
            <person name="Chang T.-C."/>
            <person name="Salvucci A."/>
            <person name="Crous P.W."/>
            <person name="Stergiopoulos I."/>
        </authorList>
    </citation>
    <scope>NUCLEOTIDE SEQUENCE [LARGE SCALE GENOMIC DNA]</scope>
    <source>
        <strain evidence="3 4">CBS 114824</strain>
    </source>
</reference>
<dbReference type="EMBL" id="LFZN01000045">
    <property type="protein sequence ID" value="KXT02159.1"/>
    <property type="molecule type" value="Genomic_DNA"/>
</dbReference>
<protein>
    <recommendedName>
        <fullName evidence="2">Serine hydrolase domain-containing protein</fullName>
    </recommendedName>
</protein>
<evidence type="ECO:0000259" key="2">
    <source>
        <dbReference type="Pfam" id="PF03959"/>
    </source>
</evidence>
<dbReference type="InterPro" id="IPR029058">
    <property type="entry name" value="AB_hydrolase_fold"/>
</dbReference>
<keyword evidence="4" id="KW-1185">Reference proteome</keyword>
<dbReference type="Proteomes" id="UP000070133">
    <property type="component" value="Unassembled WGS sequence"/>
</dbReference>
<gene>
    <name evidence="3" type="ORF">AC578_5945</name>
</gene>
<dbReference type="GO" id="GO:0005634">
    <property type="term" value="C:nucleus"/>
    <property type="evidence" value="ECO:0007669"/>
    <property type="project" value="TreeGrafter"/>
</dbReference>
<dbReference type="OrthoDB" id="2094269at2759"/>
<dbReference type="GO" id="GO:0005737">
    <property type="term" value="C:cytoplasm"/>
    <property type="evidence" value="ECO:0007669"/>
    <property type="project" value="TreeGrafter"/>
</dbReference>
<keyword evidence="1" id="KW-0378">Hydrolase</keyword>
<proteinExistence type="predicted"/>
<dbReference type="SUPFAM" id="SSF53474">
    <property type="entry name" value="alpha/beta-Hydrolases"/>
    <property type="match status" value="1"/>
</dbReference>
<comment type="caution">
    <text evidence="3">The sequence shown here is derived from an EMBL/GenBank/DDBJ whole genome shotgun (WGS) entry which is preliminary data.</text>
</comment>
<feature type="domain" description="Serine hydrolase" evidence="2">
    <location>
        <begin position="2"/>
        <end position="288"/>
    </location>
</feature>
<dbReference type="GO" id="GO:0016787">
    <property type="term" value="F:hydrolase activity"/>
    <property type="evidence" value="ECO:0007669"/>
    <property type="project" value="UniProtKB-KW"/>
</dbReference>
<dbReference type="InterPro" id="IPR005645">
    <property type="entry name" value="FSH-like_dom"/>
</dbReference>
<evidence type="ECO:0000313" key="3">
    <source>
        <dbReference type="EMBL" id="KXT02159.1"/>
    </source>
</evidence>
<dbReference type="STRING" id="321146.A0A139HIH2"/>
<dbReference type="Gene3D" id="3.40.50.1820">
    <property type="entry name" value="alpha/beta hydrolase"/>
    <property type="match status" value="1"/>
</dbReference>